<feature type="region of interest" description="Disordered" evidence="1">
    <location>
        <begin position="134"/>
        <end position="156"/>
    </location>
</feature>
<gene>
    <name evidence="2" type="ORF">Maut_02307</name>
    <name evidence="3" type="ORF">MTAT_04660</name>
</gene>
<protein>
    <submittedName>
        <fullName evidence="2">F5/8 type C domain protein</fullName>
    </submittedName>
</protein>
<reference evidence="3 5" key="2">
    <citation type="submission" date="2019-05" db="EMBL/GenBank/DDBJ databases">
        <title>Genome sequence of Moorella thermoacetica ATCC 33924.</title>
        <authorList>
            <person name="Poehlein A."/>
            <person name="Bengelsdorf F.R."/>
            <person name="Duerre P."/>
            <person name="Daniel R."/>
        </authorList>
    </citation>
    <scope>NUCLEOTIDE SEQUENCE [LARGE SCALE GENOMIC DNA]</scope>
    <source>
        <strain evidence="3 5">ATCC 33924</strain>
    </source>
</reference>
<evidence type="ECO:0000313" key="2">
    <source>
        <dbReference type="EMBL" id="AOQ24735.1"/>
    </source>
</evidence>
<reference evidence="2 4" key="1">
    <citation type="submission" date="2016-08" db="EMBL/GenBank/DDBJ databases">
        <title>Moorella thermoacetica DSM 103132.</title>
        <authorList>
            <person name="Jendresen C.B."/>
            <person name="Redl S.M."/>
            <person name="Jensen T.O."/>
            <person name="Nielsen A.T."/>
        </authorList>
    </citation>
    <scope>NUCLEOTIDE SEQUENCE [LARGE SCALE GENOMIC DNA]</scope>
    <source>
        <strain evidence="2 4">DSM 103132</strain>
    </source>
</reference>
<dbReference type="Proteomes" id="UP000094598">
    <property type="component" value="Chromosome"/>
</dbReference>
<evidence type="ECO:0000256" key="1">
    <source>
        <dbReference type="SAM" id="MobiDB-lite"/>
    </source>
</evidence>
<dbReference type="Gene3D" id="2.60.120.260">
    <property type="entry name" value="Galactose-binding domain-like"/>
    <property type="match status" value="2"/>
</dbReference>
<evidence type="ECO:0000313" key="5">
    <source>
        <dbReference type="Proteomes" id="UP000322283"/>
    </source>
</evidence>
<feature type="compositionally biased region" description="Polar residues" evidence="1">
    <location>
        <begin position="134"/>
        <end position="150"/>
    </location>
</feature>
<dbReference type="AlphaFoldDB" id="A0AAC9MVE0"/>
<keyword evidence="5" id="KW-1185">Reference proteome</keyword>
<proteinExistence type="predicted"/>
<dbReference type="EMBL" id="VCDX01000001">
    <property type="protein sequence ID" value="TYL15727.1"/>
    <property type="molecule type" value="Genomic_DNA"/>
</dbReference>
<accession>A0AAC9MVE0</accession>
<dbReference type="Proteomes" id="UP000322283">
    <property type="component" value="Unassembled WGS sequence"/>
</dbReference>
<evidence type="ECO:0000313" key="4">
    <source>
        <dbReference type="Proteomes" id="UP000094598"/>
    </source>
</evidence>
<dbReference type="InterPro" id="IPR008979">
    <property type="entry name" value="Galactose-bd-like_sf"/>
</dbReference>
<dbReference type="SUPFAM" id="SSF49785">
    <property type="entry name" value="Galactose-binding domain-like"/>
    <property type="match status" value="1"/>
</dbReference>
<dbReference type="EMBL" id="CP017019">
    <property type="protein sequence ID" value="AOQ24735.1"/>
    <property type="molecule type" value="Genomic_DNA"/>
</dbReference>
<sequence length="691" mass="73379">MATLLRSDSSWKCLGYPPQALKSSSDFTGELNTLSGSSVTNIIQTGAGFQLGSAPGSGEYISPQLSLYGFKTSGTPAISWASGVTDNVVAKPLISETTQADFASGTLTQVAALASGDLVLEGGTNNIALGKTYTKSRTPNTQHPDTNNAEFTDGVEGTSHTDGKSFGYTYVELGVADGGVGTLEITIDLGALKWVNKATLASGSGDTTQKYEADILEILTSTDGTTFTSQGSVGVLNIPTKYLTVSFSPVKVRYVKFRIKKQLALVGKPGDWLFIMEGYIYECYAPSGSRLSPVYDISSVGIAASSTISWNATTPANTSLSIETNLSLNGGVTWQGWQVCTNGGAIPGITEGTDLSNARLQIRQTLSTVDPVVTPQLHDVSIVIRPLNPTASTTFEVDVSLDGGTTWSGWQPVLNGSALPGVDATTNLDNVRFRYRLTLASNGVVSPIVSNIMIENITGWADVLYDDSYWAAVYDNGAYGISPFGSNPSGWPDSAARWIWDRASTSSAPAGDVYFRKVFTLDQPKWVTAAFACDDKAELYVDGQYLLGRAGYTAISGSSVYLPAGQHVIAIKATNSAAGSAGLLVTMRDAFAGRVGSGAALGMRPVRVFAGFKQTAVLGLRQVRNLTANVYVVDIFNTGPSTRKVGDYFLGVRSSIDQEVGILPPSGEPTPTQYRRFPRSWVPQLWKLLKP</sequence>
<name>A0AAC9MVE0_NEOTH</name>
<evidence type="ECO:0000313" key="3">
    <source>
        <dbReference type="EMBL" id="TYL15727.1"/>
    </source>
</evidence>
<organism evidence="2 4">
    <name type="scientific">Neomoorella thermoacetica</name>
    <name type="common">Clostridium thermoaceticum</name>
    <dbReference type="NCBI Taxonomy" id="1525"/>
    <lineage>
        <taxon>Bacteria</taxon>
        <taxon>Bacillati</taxon>
        <taxon>Bacillota</taxon>
        <taxon>Clostridia</taxon>
        <taxon>Neomoorellales</taxon>
        <taxon>Neomoorellaceae</taxon>
        <taxon>Neomoorella</taxon>
    </lineage>
</organism>